<dbReference type="EMBL" id="JAAIRM010000017">
    <property type="protein sequence ID" value="NSI19806.1"/>
    <property type="molecule type" value="Genomic_DNA"/>
</dbReference>
<evidence type="ECO:0000313" key="2">
    <source>
        <dbReference type="EMBL" id="NSI19806.1"/>
    </source>
</evidence>
<dbReference type="Proteomes" id="UP000283834">
    <property type="component" value="Unassembled WGS sequence"/>
</dbReference>
<dbReference type="GO" id="GO:0004062">
    <property type="term" value="F:aryl sulfotransferase activity"/>
    <property type="evidence" value="ECO:0007669"/>
    <property type="project" value="InterPro"/>
</dbReference>
<accession>A0A2N5NWQ8</accession>
<dbReference type="EMBL" id="QSIR01000061">
    <property type="protein sequence ID" value="RHC99178.1"/>
    <property type="molecule type" value="Genomic_DNA"/>
</dbReference>
<dbReference type="InterPro" id="IPR010262">
    <property type="entry name" value="Arylsulfotransferase_bact"/>
</dbReference>
<evidence type="ECO:0000313" key="4">
    <source>
        <dbReference type="EMBL" id="RGT35296.1"/>
    </source>
</evidence>
<dbReference type="SUPFAM" id="SSF63829">
    <property type="entry name" value="Calcium-dependent phosphotriesterase"/>
    <property type="match status" value="1"/>
</dbReference>
<dbReference type="PANTHER" id="PTHR35340">
    <property type="entry name" value="PQQ ENZYME REPEAT PROTEIN-RELATED"/>
    <property type="match status" value="1"/>
</dbReference>
<protein>
    <submittedName>
        <fullName evidence="2">Aryl-sulfate sulfotransferase</fullName>
    </submittedName>
</protein>
<dbReference type="AlphaFoldDB" id="A0A2N5NWQ8"/>
<name>A0A2N5NWQ8_MEDGN</name>
<organism evidence="4 7">
    <name type="scientific">Mediterraneibacter gnavus</name>
    <name type="common">Ruminococcus gnavus</name>
    <dbReference type="NCBI Taxonomy" id="33038"/>
    <lineage>
        <taxon>Bacteria</taxon>
        <taxon>Bacillati</taxon>
        <taxon>Bacillota</taxon>
        <taxon>Clostridia</taxon>
        <taxon>Lachnospirales</taxon>
        <taxon>Lachnospiraceae</taxon>
        <taxon>Mediterraneibacter</taxon>
    </lineage>
</organism>
<dbReference type="Pfam" id="PF17425">
    <property type="entry name" value="Arylsulfotran_N"/>
    <property type="match status" value="1"/>
</dbReference>
<dbReference type="RefSeq" id="WP_009245835.1">
    <property type="nucleotide sequence ID" value="NZ_AP031446.1"/>
</dbReference>
<dbReference type="Gene3D" id="2.60.40.3100">
    <property type="entry name" value="Arylsulphate sulphotransferase monomer, N-terminal domain"/>
    <property type="match status" value="1"/>
</dbReference>
<dbReference type="InterPro" id="IPR038477">
    <property type="entry name" value="ASST_N_sf"/>
</dbReference>
<reference evidence="2" key="3">
    <citation type="submission" date="2020-02" db="EMBL/GenBank/DDBJ databases">
        <authorList>
            <person name="Littmann E."/>
            <person name="Sorbara M."/>
        </authorList>
    </citation>
    <scope>NUCLEOTIDE SEQUENCE</scope>
    <source>
        <strain evidence="3">MSK.15.32</strain>
        <strain evidence="2">MSK.22.53</strain>
    </source>
</reference>
<evidence type="ECO:0000313" key="6">
    <source>
        <dbReference type="EMBL" id="RHG13863.1"/>
    </source>
</evidence>
<dbReference type="Proteomes" id="UP000285697">
    <property type="component" value="Unassembled WGS sequence"/>
</dbReference>
<dbReference type="Proteomes" id="UP001296643">
    <property type="component" value="Unassembled WGS sequence"/>
</dbReference>
<evidence type="ECO:0000313" key="7">
    <source>
        <dbReference type="Proteomes" id="UP000283834"/>
    </source>
</evidence>
<evidence type="ECO:0000313" key="8">
    <source>
        <dbReference type="Proteomes" id="UP000284472"/>
    </source>
</evidence>
<dbReference type="Proteomes" id="UP001296580">
    <property type="component" value="Unassembled WGS sequence"/>
</dbReference>
<dbReference type="Pfam" id="PF05935">
    <property type="entry name" value="Arylsulfotrans"/>
    <property type="match status" value="1"/>
</dbReference>
<evidence type="ECO:0000313" key="9">
    <source>
        <dbReference type="Proteomes" id="UP000285697"/>
    </source>
</evidence>
<evidence type="ECO:0000259" key="1">
    <source>
        <dbReference type="Pfam" id="PF17425"/>
    </source>
</evidence>
<evidence type="ECO:0000313" key="3">
    <source>
        <dbReference type="EMBL" id="NSI60049.1"/>
    </source>
</evidence>
<sequence length="543" mass="61166">MKWIKRAVLGIFLAAAAVIGVLGFTKYQARQAEAKAAEETSRKKEQIKEIYTTEYQEAVKKRLETAKESGTYTTEKMLVEQNPFGTNTLSLYVYFATEEPVSVSYVVSVPDSEIADFGGKVNQEETYTTEHEFQVIGLIPDMENTITFTPEAEDGTITTASCKYKMGSLAGEEEVQLKQTAGQTDVSSQISLPDSGLYVILGNDSDDVDFMYYYDENGTISGEVPLIGYRSHRLVFENDRMYYSISETKIAAVNELGMVEQVYDLGNYQLHHDYVFDDDGNLLILATDTGKQTVEDCVLKLNPSTGEVSCILDLEDLLGDYKESLGMDQEDLDWVHINTIQWMGEDSILLSSRETSTILKIQNLNTAPEIAYMIGEESFWEGTGYENLLLTKDESNGSFSSAGGQHTVTYVTDDSLPDGQYYLYLFNNNLGYSESRPDYDWSQIDQIATDLSSGTTSYYYKYKVDENAGTYTLVQSFEVPFSGYVSSVQECEDTILVDSGMQGLIGEYKEDGTLVKQFQMNLSKYYIYRVYKYDFSGYLFTEE</sequence>
<dbReference type="EMBL" id="QRWQ01000032">
    <property type="protein sequence ID" value="RGT35296.1"/>
    <property type="molecule type" value="Genomic_DNA"/>
</dbReference>
<dbReference type="Proteomes" id="UP000284472">
    <property type="component" value="Unassembled WGS sequence"/>
</dbReference>
<reference evidence="2" key="2">
    <citation type="journal article" date="2020" name="Cell Host Microbe">
        <title>Functional and Genomic Variation between Human-Derived Isolates of Lachnospiraceae Reveals Inter- and Intra-Species Diversity.</title>
        <authorList>
            <person name="Sorbara M.T."/>
            <person name="Littmann E.R."/>
            <person name="Fontana E."/>
            <person name="Moody T.U."/>
            <person name="Kohout C.E."/>
            <person name="Gjonbalaj M."/>
            <person name="Eaton V."/>
            <person name="Seok R."/>
            <person name="Leiner I.M."/>
            <person name="Pamer E.G."/>
        </authorList>
    </citation>
    <scope>NUCLEOTIDE SEQUENCE</scope>
    <source>
        <strain evidence="3">MSK.15.32</strain>
        <strain evidence="2">MSK.22.53</strain>
    </source>
</reference>
<dbReference type="EMBL" id="JAAIRV010000061">
    <property type="protein sequence ID" value="NSI60049.1"/>
    <property type="molecule type" value="Genomic_DNA"/>
</dbReference>
<gene>
    <name evidence="6" type="ORF">DW270_16045</name>
    <name evidence="5" type="ORF">DW812_18270</name>
    <name evidence="4" type="ORF">DWX36_16635</name>
    <name evidence="2" type="ORF">G4958_10660</name>
    <name evidence="3" type="ORF">G4993_16995</name>
</gene>
<feature type="domain" description="Arylsulfotransferase N-terminal" evidence="1">
    <location>
        <begin position="79"/>
        <end position="166"/>
    </location>
</feature>
<dbReference type="InterPro" id="IPR053143">
    <property type="entry name" value="Arylsulfate_ST"/>
</dbReference>
<comment type="caution">
    <text evidence="4">The sequence shown here is derived from an EMBL/GenBank/DDBJ whole genome shotgun (WGS) entry which is preliminary data.</text>
</comment>
<dbReference type="InterPro" id="IPR035391">
    <property type="entry name" value="Arylsulfotran_N"/>
</dbReference>
<dbReference type="PANTHER" id="PTHR35340:SF5">
    <property type="entry name" value="ASST-DOMAIN-CONTAINING PROTEIN"/>
    <property type="match status" value="1"/>
</dbReference>
<reference evidence="7 8" key="1">
    <citation type="submission" date="2018-08" db="EMBL/GenBank/DDBJ databases">
        <title>A genome reference for cultivated species of the human gut microbiota.</title>
        <authorList>
            <person name="Zou Y."/>
            <person name="Xue W."/>
            <person name="Luo G."/>
        </authorList>
    </citation>
    <scope>NUCLEOTIDE SEQUENCE [LARGE SCALE GENOMIC DNA]</scope>
    <source>
        <strain evidence="4 7">AF19-16AC</strain>
        <strain evidence="6 9">AM22-7AC</strain>
        <strain evidence="5 8">AM32-6</strain>
    </source>
</reference>
<dbReference type="EMBL" id="QRIA01000041">
    <property type="protein sequence ID" value="RHG13863.1"/>
    <property type="molecule type" value="Genomic_DNA"/>
</dbReference>
<proteinExistence type="predicted"/>
<evidence type="ECO:0000313" key="5">
    <source>
        <dbReference type="EMBL" id="RHC99178.1"/>
    </source>
</evidence>